<dbReference type="SUPFAM" id="SSF51735">
    <property type="entry name" value="NAD(P)-binding Rossmann-fold domains"/>
    <property type="match status" value="1"/>
</dbReference>
<dbReference type="PANTHER" id="PTHR15020:SF50">
    <property type="entry name" value="UPF0659 PROTEIN YMR090W"/>
    <property type="match status" value="1"/>
</dbReference>
<feature type="domain" description="NAD(P)-binding" evidence="1">
    <location>
        <begin position="7"/>
        <end position="190"/>
    </location>
</feature>
<dbReference type="Pfam" id="PF13460">
    <property type="entry name" value="NAD_binding_10"/>
    <property type="match status" value="1"/>
</dbReference>
<sequence>MRIIIAGGHGKIALRLAARLKDGAVGLVRNPAHVADVEATGARAVVCDLERASVDEVAGIVRGADAVVFAAGAGPGSGAARKDTVDRGASVLMADAAERAGVGRFVQISSMGAGKPPAPGRDEVWAAYIDAKTAAEDDLRRRDLAWTILRPGRLTDEPGTGLVRLAPEVPPGSVPRDDVAAVIMALLDNPGTARRTYELVSGDTPVIDLVATE</sequence>
<evidence type="ECO:0000313" key="2">
    <source>
        <dbReference type="EMBL" id="MCK2219194.1"/>
    </source>
</evidence>
<dbReference type="InterPro" id="IPR036291">
    <property type="entry name" value="NAD(P)-bd_dom_sf"/>
</dbReference>
<evidence type="ECO:0000259" key="1">
    <source>
        <dbReference type="Pfam" id="PF13460"/>
    </source>
</evidence>
<reference evidence="2 3" key="1">
    <citation type="submission" date="2022-04" db="EMBL/GenBank/DDBJ databases">
        <title>Genome draft of Actinomadura sp. ATCC 31491.</title>
        <authorList>
            <person name="Shi X."/>
            <person name="Du Y."/>
        </authorList>
    </citation>
    <scope>NUCLEOTIDE SEQUENCE [LARGE SCALE GENOMIC DNA]</scope>
    <source>
        <strain evidence="2 3">ATCC 31491</strain>
    </source>
</reference>
<accession>A0ABT0G3W1</accession>
<dbReference type="RefSeq" id="WP_242375097.1">
    <property type="nucleotide sequence ID" value="NZ_JAKRKC020000002.1"/>
</dbReference>
<dbReference type="EMBL" id="JAKRKC020000002">
    <property type="protein sequence ID" value="MCK2219194.1"/>
    <property type="molecule type" value="Genomic_DNA"/>
</dbReference>
<organism evidence="2 3">
    <name type="scientific">Actinomadura luzonensis</name>
    <dbReference type="NCBI Taxonomy" id="2805427"/>
    <lineage>
        <taxon>Bacteria</taxon>
        <taxon>Bacillati</taxon>
        <taxon>Actinomycetota</taxon>
        <taxon>Actinomycetes</taxon>
        <taxon>Streptosporangiales</taxon>
        <taxon>Thermomonosporaceae</taxon>
        <taxon>Actinomadura</taxon>
    </lineage>
</organism>
<dbReference type="InterPro" id="IPR016040">
    <property type="entry name" value="NAD(P)-bd_dom"/>
</dbReference>
<dbReference type="Gene3D" id="3.40.50.720">
    <property type="entry name" value="NAD(P)-binding Rossmann-like Domain"/>
    <property type="match status" value="1"/>
</dbReference>
<dbReference type="PANTHER" id="PTHR15020">
    <property type="entry name" value="FLAVIN REDUCTASE-RELATED"/>
    <property type="match status" value="1"/>
</dbReference>
<protein>
    <submittedName>
        <fullName evidence="2">SDR family oxidoreductase</fullName>
    </submittedName>
</protein>
<proteinExistence type="predicted"/>
<name>A0ABT0G3W1_9ACTN</name>
<dbReference type="CDD" id="cd05243">
    <property type="entry name" value="SDR_a5"/>
    <property type="match status" value="1"/>
</dbReference>
<gene>
    <name evidence="2" type="ORF">MF672_036185</name>
</gene>
<dbReference type="Proteomes" id="UP001317259">
    <property type="component" value="Unassembled WGS sequence"/>
</dbReference>
<keyword evidence="3" id="KW-1185">Reference proteome</keyword>
<evidence type="ECO:0000313" key="3">
    <source>
        <dbReference type="Proteomes" id="UP001317259"/>
    </source>
</evidence>
<comment type="caution">
    <text evidence="2">The sequence shown here is derived from an EMBL/GenBank/DDBJ whole genome shotgun (WGS) entry which is preliminary data.</text>
</comment>